<reference evidence="1" key="1">
    <citation type="submission" date="2021-06" db="EMBL/GenBank/DDBJ databases">
        <title>Parelaphostrongylus tenuis whole genome reference sequence.</title>
        <authorList>
            <person name="Garwood T.J."/>
            <person name="Larsen P.A."/>
            <person name="Fountain-Jones N.M."/>
            <person name="Garbe J.R."/>
            <person name="Macchietto M.G."/>
            <person name="Kania S.A."/>
            <person name="Gerhold R.W."/>
            <person name="Richards J.E."/>
            <person name="Wolf T.M."/>
        </authorList>
    </citation>
    <scope>NUCLEOTIDE SEQUENCE</scope>
    <source>
        <strain evidence="1">MNPRO001-30</strain>
        <tissue evidence="1">Meninges</tissue>
    </source>
</reference>
<protein>
    <submittedName>
        <fullName evidence="1">Uncharacterized protein</fullName>
    </submittedName>
</protein>
<accession>A0AAD5N6N1</accession>
<evidence type="ECO:0000313" key="1">
    <source>
        <dbReference type="EMBL" id="KAJ1363172.1"/>
    </source>
</evidence>
<sequence length="54" mass="5801">MVFDQAHVIRCVDADSRMTPISRRMSQCAADPSCLDGSAQTVQDRSQVGSFAGP</sequence>
<keyword evidence="2" id="KW-1185">Reference proteome</keyword>
<proteinExistence type="predicted"/>
<evidence type="ECO:0000313" key="2">
    <source>
        <dbReference type="Proteomes" id="UP001196413"/>
    </source>
</evidence>
<dbReference type="EMBL" id="JAHQIW010004633">
    <property type="protein sequence ID" value="KAJ1363172.1"/>
    <property type="molecule type" value="Genomic_DNA"/>
</dbReference>
<gene>
    <name evidence="1" type="ORF">KIN20_022974</name>
</gene>
<dbReference type="Proteomes" id="UP001196413">
    <property type="component" value="Unassembled WGS sequence"/>
</dbReference>
<organism evidence="1 2">
    <name type="scientific">Parelaphostrongylus tenuis</name>
    <name type="common">Meningeal worm</name>
    <dbReference type="NCBI Taxonomy" id="148309"/>
    <lineage>
        <taxon>Eukaryota</taxon>
        <taxon>Metazoa</taxon>
        <taxon>Ecdysozoa</taxon>
        <taxon>Nematoda</taxon>
        <taxon>Chromadorea</taxon>
        <taxon>Rhabditida</taxon>
        <taxon>Rhabditina</taxon>
        <taxon>Rhabditomorpha</taxon>
        <taxon>Strongyloidea</taxon>
        <taxon>Metastrongylidae</taxon>
        <taxon>Parelaphostrongylus</taxon>
    </lineage>
</organism>
<comment type="caution">
    <text evidence="1">The sequence shown here is derived from an EMBL/GenBank/DDBJ whole genome shotgun (WGS) entry which is preliminary data.</text>
</comment>
<dbReference type="AlphaFoldDB" id="A0AAD5N6N1"/>
<name>A0AAD5N6N1_PARTN</name>